<sequence length="123" mass="13233">MVDVAQPRESAVSAADSGTADDVTRDADEVERHSCPRCDVELGSPCRSRSGAGTYHTGRFAKVSRPAKRLRIQTPADRRPGQPWRPGTPPPAPVDPDRSAADIRIGYARCSSGAEESRNSGWC</sequence>
<name>A0A7W7WDI0_9ACTN</name>
<feature type="domain" description="DNA-binding phage zinc finger" evidence="2">
    <location>
        <begin position="26"/>
        <end position="73"/>
    </location>
</feature>
<keyword evidence="4" id="KW-1185">Reference proteome</keyword>
<feature type="region of interest" description="Disordered" evidence="1">
    <location>
        <begin position="71"/>
        <end position="103"/>
    </location>
</feature>
<protein>
    <recommendedName>
        <fullName evidence="2">DNA-binding phage zinc finger domain-containing protein</fullName>
    </recommendedName>
</protein>
<dbReference type="AlphaFoldDB" id="A0A7W7WDI0"/>
<proteinExistence type="predicted"/>
<dbReference type="RefSeq" id="WP_221466480.1">
    <property type="nucleotide sequence ID" value="NZ_BAABEK010000054.1"/>
</dbReference>
<organism evidence="3 4">
    <name type="scientific">Streptosporangium album</name>
    <dbReference type="NCBI Taxonomy" id="47479"/>
    <lineage>
        <taxon>Bacteria</taxon>
        <taxon>Bacillati</taxon>
        <taxon>Actinomycetota</taxon>
        <taxon>Actinomycetes</taxon>
        <taxon>Streptosporangiales</taxon>
        <taxon>Streptosporangiaceae</taxon>
        <taxon>Streptosporangium</taxon>
    </lineage>
</organism>
<evidence type="ECO:0000256" key="1">
    <source>
        <dbReference type="SAM" id="MobiDB-lite"/>
    </source>
</evidence>
<dbReference type="InterPro" id="IPR056911">
    <property type="entry name" value="Phage_Znf_bind_put"/>
</dbReference>
<evidence type="ECO:0000313" key="4">
    <source>
        <dbReference type="Proteomes" id="UP000534286"/>
    </source>
</evidence>
<evidence type="ECO:0000259" key="2">
    <source>
        <dbReference type="Pfam" id="PF24623"/>
    </source>
</evidence>
<accession>A0A7W7WDI0</accession>
<gene>
    <name evidence="3" type="ORF">FHR32_006730</name>
</gene>
<evidence type="ECO:0000313" key="3">
    <source>
        <dbReference type="EMBL" id="MBB4942344.1"/>
    </source>
</evidence>
<comment type="caution">
    <text evidence="3">The sequence shown here is derived from an EMBL/GenBank/DDBJ whole genome shotgun (WGS) entry which is preliminary data.</text>
</comment>
<dbReference type="Proteomes" id="UP000534286">
    <property type="component" value="Unassembled WGS sequence"/>
</dbReference>
<feature type="region of interest" description="Disordered" evidence="1">
    <location>
        <begin position="1"/>
        <end position="28"/>
    </location>
</feature>
<dbReference type="Pfam" id="PF24623">
    <property type="entry name" value="Phage_zn_bind_8"/>
    <property type="match status" value="1"/>
</dbReference>
<dbReference type="EMBL" id="JACHJU010000003">
    <property type="protein sequence ID" value="MBB4942344.1"/>
    <property type="molecule type" value="Genomic_DNA"/>
</dbReference>
<reference evidence="3 4" key="1">
    <citation type="submission" date="2020-08" db="EMBL/GenBank/DDBJ databases">
        <title>Sequencing the genomes of 1000 actinobacteria strains.</title>
        <authorList>
            <person name="Klenk H.-P."/>
        </authorList>
    </citation>
    <scope>NUCLEOTIDE SEQUENCE [LARGE SCALE GENOMIC DNA]</scope>
    <source>
        <strain evidence="3 4">DSM 43023</strain>
    </source>
</reference>